<dbReference type="GO" id="GO:0016020">
    <property type="term" value="C:membrane"/>
    <property type="evidence" value="ECO:0007669"/>
    <property type="project" value="UniProtKB-SubCell"/>
</dbReference>
<feature type="region of interest" description="Disordered" evidence="6">
    <location>
        <begin position="270"/>
        <end position="294"/>
    </location>
</feature>
<dbReference type="GeneID" id="36524806"/>
<dbReference type="PANTHER" id="PTHR43791">
    <property type="entry name" value="PERMEASE-RELATED"/>
    <property type="match status" value="1"/>
</dbReference>
<keyword evidence="2" id="KW-0813">Transport</keyword>
<feature type="compositionally biased region" description="Basic and acidic residues" evidence="6">
    <location>
        <begin position="282"/>
        <end position="294"/>
    </location>
</feature>
<dbReference type="SUPFAM" id="SSF103473">
    <property type="entry name" value="MFS general substrate transporter"/>
    <property type="match status" value="1"/>
</dbReference>
<reference evidence="8 9" key="1">
    <citation type="submission" date="2017-12" db="EMBL/GenBank/DDBJ databases">
        <authorList>
            <consortium name="DOE Joint Genome Institute"/>
            <person name="Haridas S."/>
            <person name="Kjaerbolling I."/>
            <person name="Vesth T.C."/>
            <person name="Frisvad J.C."/>
            <person name="Nybo J.L."/>
            <person name="Theobald S."/>
            <person name="Kuo A."/>
            <person name="Bowyer P."/>
            <person name="Matsuda Y."/>
            <person name="Mondo S."/>
            <person name="Lyhne E.K."/>
            <person name="Kogle M.E."/>
            <person name="Clum A."/>
            <person name="Lipzen A."/>
            <person name="Salamov A."/>
            <person name="Ngan C.Y."/>
            <person name="Daum C."/>
            <person name="Chiniquy J."/>
            <person name="Barry K."/>
            <person name="LaButti K."/>
            <person name="Simmons B.A."/>
            <person name="Magnuson J.K."/>
            <person name="Mortensen U.H."/>
            <person name="Larsen T.O."/>
            <person name="Grigoriev I.V."/>
            <person name="Baker S.E."/>
            <person name="Andersen M.R."/>
            <person name="Nordberg H.P."/>
            <person name="Cantor M.N."/>
            <person name="Hua S.X."/>
        </authorList>
    </citation>
    <scope>NUCLEOTIDE SEQUENCE [LARGE SCALE GENOMIC DNA]</scope>
    <source>
        <strain evidence="8 9">CBS 102.13</strain>
    </source>
</reference>
<dbReference type="AlphaFoldDB" id="A0A2I2F7F8"/>
<dbReference type="InterPro" id="IPR036259">
    <property type="entry name" value="MFS_trans_sf"/>
</dbReference>
<evidence type="ECO:0000256" key="4">
    <source>
        <dbReference type="ARBA" id="ARBA00022989"/>
    </source>
</evidence>
<feature type="transmembrane region" description="Helical" evidence="7">
    <location>
        <begin position="77"/>
        <end position="98"/>
    </location>
</feature>
<dbReference type="OrthoDB" id="6730379at2759"/>
<evidence type="ECO:0000256" key="1">
    <source>
        <dbReference type="ARBA" id="ARBA00004141"/>
    </source>
</evidence>
<gene>
    <name evidence="8" type="ORF">BDW47DRAFT_132731</name>
</gene>
<evidence type="ECO:0000256" key="7">
    <source>
        <dbReference type="SAM" id="Phobius"/>
    </source>
</evidence>
<keyword evidence="9" id="KW-1185">Reference proteome</keyword>
<evidence type="ECO:0000313" key="9">
    <source>
        <dbReference type="Proteomes" id="UP000234585"/>
    </source>
</evidence>
<dbReference type="Proteomes" id="UP000234585">
    <property type="component" value="Unassembled WGS sequence"/>
</dbReference>
<evidence type="ECO:0000313" key="8">
    <source>
        <dbReference type="EMBL" id="PLB36538.1"/>
    </source>
</evidence>
<keyword evidence="3 7" id="KW-0812">Transmembrane</keyword>
<protein>
    <submittedName>
        <fullName evidence="8">Major facilitator superfamily domain-containing protein</fullName>
    </submittedName>
</protein>
<dbReference type="GO" id="GO:0022857">
    <property type="term" value="F:transmembrane transporter activity"/>
    <property type="evidence" value="ECO:0007669"/>
    <property type="project" value="TreeGrafter"/>
</dbReference>
<name>A0A2I2F7F8_ASPCN</name>
<evidence type="ECO:0000256" key="2">
    <source>
        <dbReference type="ARBA" id="ARBA00022448"/>
    </source>
</evidence>
<comment type="subcellular location">
    <subcellularLocation>
        <location evidence="1">Membrane</location>
        <topology evidence="1">Multi-pass membrane protein</topology>
    </subcellularLocation>
</comment>
<dbReference type="RefSeq" id="XP_024670550.1">
    <property type="nucleotide sequence ID" value="XM_024817646.1"/>
</dbReference>
<feature type="transmembrane region" description="Helical" evidence="7">
    <location>
        <begin position="231"/>
        <end position="255"/>
    </location>
</feature>
<keyword evidence="5 7" id="KW-0472">Membrane</keyword>
<accession>A0A2I2F7F8</accession>
<evidence type="ECO:0000256" key="3">
    <source>
        <dbReference type="ARBA" id="ARBA00022692"/>
    </source>
</evidence>
<dbReference type="PANTHER" id="PTHR43791:SF40">
    <property type="entry name" value="THIAMINE PATHWAY TRANSPORTER THI73"/>
    <property type="match status" value="1"/>
</dbReference>
<feature type="transmembrane region" description="Helical" evidence="7">
    <location>
        <begin position="199"/>
        <end position="219"/>
    </location>
</feature>
<dbReference type="EMBL" id="KZ559150">
    <property type="protein sequence ID" value="PLB36538.1"/>
    <property type="molecule type" value="Genomic_DNA"/>
</dbReference>
<evidence type="ECO:0000256" key="6">
    <source>
        <dbReference type="SAM" id="MobiDB-lite"/>
    </source>
</evidence>
<dbReference type="Gene3D" id="1.20.1250.20">
    <property type="entry name" value="MFS general substrate transporter like domains"/>
    <property type="match status" value="1"/>
</dbReference>
<proteinExistence type="predicted"/>
<sequence>MGLKEDLNLKGNILATNCITLPIARIALGIFEATACPSLMLISSLYYTKSEQAPHFASCVIFVGFQHVQHTFAGWRIMFLVLGLVTVIAGLATCVFLPDTPMQVSWLSDEQKKVLLQHTSVNETGIRGTKFDPQQILEALLDPQVWLFGLIIASLNPQPYIRFQLRRPYLRPPQLPLRPLSIFFTLLVGFGIRTASNRWFWVSICCIPGIIGAGPMSFLPKSNRGGVLAGIYLISVLTTQATSGLLAVVLFRYYVWENGRRDREEAVRREEGVAEEEAQDGLTDKQNRDLRYAY</sequence>
<organism evidence="8 9">
    <name type="scientific">Aspergillus candidus</name>
    <dbReference type="NCBI Taxonomy" id="41067"/>
    <lineage>
        <taxon>Eukaryota</taxon>
        <taxon>Fungi</taxon>
        <taxon>Dikarya</taxon>
        <taxon>Ascomycota</taxon>
        <taxon>Pezizomycotina</taxon>
        <taxon>Eurotiomycetes</taxon>
        <taxon>Eurotiomycetidae</taxon>
        <taxon>Eurotiales</taxon>
        <taxon>Aspergillaceae</taxon>
        <taxon>Aspergillus</taxon>
        <taxon>Aspergillus subgen. Circumdati</taxon>
    </lineage>
</organism>
<keyword evidence="4 7" id="KW-1133">Transmembrane helix</keyword>
<evidence type="ECO:0000256" key="5">
    <source>
        <dbReference type="ARBA" id="ARBA00023136"/>
    </source>
</evidence>